<dbReference type="SUPFAM" id="SSF52218">
    <property type="entry name" value="Flavoproteins"/>
    <property type="match status" value="1"/>
</dbReference>
<dbReference type="PANTHER" id="PTHR30543">
    <property type="entry name" value="CHROMATE REDUCTASE"/>
    <property type="match status" value="1"/>
</dbReference>
<feature type="domain" description="NADPH-dependent FMN reductase-like" evidence="1">
    <location>
        <begin position="3"/>
        <end position="149"/>
    </location>
</feature>
<evidence type="ECO:0000313" key="2">
    <source>
        <dbReference type="EMBL" id="SDY75786.1"/>
    </source>
</evidence>
<dbReference type="OrthoDB" id="9812295at2"/>
<dbReference type="Pfam" id="PF03358">
    <property type="entry name" value="FMN_red"/>
    <property type="match status" value="1"/>
</dbReference>
<keyword evidence="3" id="KW-1185">Reference proteome</keyword>
<dbReference type="EMBL" id="FNPZ01000001">
    <property type="protein sequence ID" value="SDY75786.1"/>
    <property type="molecule type" value="Genomic_DNA"/>
</dbReference>
<reference evidence="2 3" key="1">
    <citation type="submission" date="2016-10" db="EMBL/GenBank/DDBJ databases">
        <authorList>
            <person name="de Groot N.N."/>
        </authorList>
    </citation>
    <scope>NUCLEOTIDE SEQUENCE [LARGE SCALE GENOMIC DNA]</scope>
    <source>
        <strain evidence="2 3">CGMCC 4.3491</strain>
    </source>
</reference>
<dbReference type="GO" id="GO:0005829">
    <property type="term" value="C:cytosol"/>
    <property type="evidence" value="ECO:0007669"/>
    <property type="project" value="TreeGrafter"/>
</dbReference>
<proteinExistence type="predicted"/>
<dbReference type="Proteomes" id="UP000198891">
    <property type="component" value="Unassembled WGS sequence"/>
</dbReference>
<dbReference type="AlphaFoldDB" id="A0A1H3MGM3"/>
<organism evidence="2 3">
    <name type="scientific">Herbiconiux ginsengi</name>
    <dbReference type="NCBI Taxonomy" id="381665"/>
    <lineage>
        <taxon>Bacteria</taxon>
        <taxon>Bacillati</taxon>
        <taxon>Actinomycetota</taxon>
        <taxon>Actinomycetes</taxon>
        <taxon>Micrococcales</taxon>
        <taxon>Microbacteriaceae</taxon>
        <taxon>Herbiconiux</taxon>
    </lineage>
</organism>
<sequence length="190" mass="20061">MTDILVLVGSLRAASTNRQLAQAAVDLAPEGANLHLYEGHGALPLYNEDIDVEGQLPEAVVEYRAAVAAADAVLVVTPEHNGTIPANLKNAIDWSSRPFGGSSISGKPVAIIGTSFAQFGGVWAQNEARKAYGIAGARVIESTVLAVPNSMVRFAETHPKEDAEIVEQLRAFLAQFVSDLAALKNEEQAA</sequence>
<dbReference type="Gene3D" id="3.40.50.360">
    <property type="match status" value="1"/>
</dbReference>
<protein>
    <submittedName>
        <fullName evidence="2">NAD(P)H-dependent FMN reductase</fullName>
    </submittedName>
</protein>
<gene>
    <name evidence="2" type="ORF">SAMN05216554_1416</name>
</gene>
<dbReference type="GO" id="GO:0010181">
    <property type="term" value="F:FMN binding"/>
    <property type="evidence" value="ECO:0007669"/>
    <property type="project" value="TreeGrafter"/>
</dbReference>
<accession>A0A1H3MGM3</accession>
<dbReference type="InterPro" id="IPR005025">
    <property type="entry name" value="FMN_Rdtase-like_dom"/>
</dbReference>
<evidence type="ECO:0000259" key="1">
    <source>
        <dbReference type="Pfam" id="PF03358"/>
    </source>
</evidence>
<evidence type="ECO:0000313" key="3">
    <source>
        <dbReference type="Proteomes" id="UP000198891"/>
    </source>
</evidence>
<dbReference type="InterPro" id="IPR029039">
    <property type="entry name" value="Flavoprotein-like_sf"/>
</dbReference>
<dbReference type="InterPro" id="IPR050712">
    <property type="entry name" value="NAD(P)H-dep_reductase"/>
</dbReference>
<name>A0A1H3MGM3_9MICO</name>
<dbReference type="PANTHER" id="PTHR30543:SF21">
    <property type="entry name" value="NAD(P)H-DEPENDENT FMN REDUCTASE LOT6"/>
    <property type="match status" value="1"/>
</dbReference>
<dbReference type="RefSeq" id="WP_092550638.1">
    <property type="nucleotide sequence ID" value="NZ_FNPZ01000001.1"/>
</dbReference>
<dbReference type="GO" id="GO:0016491">
    <property type="term" value="F:oxidoreductase activity"/>
    <property type="evidence" value="ECO:0007669"/>
    <property type="project" value="InterPro"/>
</dbReference>
<dbReference type="STRING" id="381665.SAMN05216554_1416"/>